<keyword evidence="7" id="KW-1185">Reference proteome</keyword>
<evidence type="ECO:0000256" key="3">
    <source>
        <dbReference type="ARBA" id="ARBA00022679"/>
    </source>
</evidence>
<keyword evidence="2 5" id="KW-0489">Methyltransferase</keyword>
<evidence type="ECO:0000313" key="6">
    <source>
        <dbReference type="EMBL" id="GCD77065.1"/>
    </source>
</evidence>
<evidence type="ECO:0000256" key="1">
    <source>
        <dbReference type="ARBA" id="ARBA00022428"/>
    </source>
</evidence>
<protein>
    <recommendedName>
        <fullName evidence="5">Demethylmenaquinone methyltransferase</fullName>
        <ecNumber evidence="5">2.1.1.163</ecNumber>
    </recommendedName>
</protein>
<evidence type="ECO:0000256" key="2">
    <source>
        <dbReference type="ARBA" id="ARBA00022603"/>
    </source>
</evidence>
<feature type="binding site" evidence="5">
    <location>
        <position position="66"/>
    </location>
    <ligand>
        <name>S-adenosyl-L-methionine</name>
        <dbReference type="ChEBI" id="CHEBI:59789"/>
    </ligand>
</feature>
<dbReference type="EC" id="2.1.1.163" evidence="5"/>
<organism evidence="6 7">
    <name type="scientific">Thermaurantimonas aggregans</name>
    <dbReference type="NCBI Taxonomy" id="2173829"/>
    <lineage>
        <taxon>Bacteria</taxon>
        <taxon>Pseudomonadati</taxon>
        <taxon>Bacteroidota</taxon>
        <taxon>Flavobacteriia</taxon>
        <taxon>Flavobacteriales</taxon>
        <taxon>Schleiferiaceae</taxon>
        <taxon>Thermaurantimonas</taxon>
    </lineage>
</organism>
<dbReference type="AlphaFoldDB" id="A0A401XJ57"/>
<comment type="caution">
    <text evidence="5">Lacks conserved residue(s) required for the propagation of feature annotation.</text>
</comment>
<dbReference type="UniPathway" id="UPA00079">
    <property type="reaction ID" value="UER00169"/>
</dbReference>
<dbReference type="OrthoDB" id="9808140at2"/>
<dbReference type="InterPro" id="IPR029063">
    <property type="entry name" value="SAM-dependent_MTases_sf"/>
</dbReference>
<comment type="caution">
    <text evidence="6">The sequence shown here is derived from an EMBL/GenBank/DDBJ whole genome shotgun (WGS) entry which is preliminary data.</text>
</comment>
<dbReference type="SUPFAM" id="SSF53335">
    <property type="entry name" value="S-adenosyl-L-methionine-dependent methyltransferases"/>
    <property type="match status" value="1"/>
</dbReference>
<dbReference type="PROSITE" id="PS01183">
    <property type="entry name" value="UBIE_1"/>
    <property type="match status" value="1"/>
</dbReference>
<dbReference type="GO" id="GO:0009234">
    <property type="term" value="P:menaquinone biosynthetic process"/>
    <property type="evidence" value="ECO:0007669"/>
    <property type="project" value="UniProtKB-UniRule"/>
</dbReference>
<keyword evidence="3 5" id="KW-0808">Transferase</keyword>
<dbReference type="CDD" id="cd02440">
    <property type="entry name" value="AdoMet_MTases"/>
    <property type="match status" value="1"/>
</dbReference>
<comment type="similarity">
    <text evidence="5">Belongs to the class I-like SAM-binding methyltransferase superfamily. MenG/UbiE family.</text>
</comment>
<keyword evidence="4 5" id="KW-0949">S-adenosyl-L-methionine</keyword>
<dbReference type="InterPro" id="IPR004033">
    <property type="entry name" value="UbiE/COQ5_MeTrFase"/>
</dbReference>
<dbReference type="NCBIfam" id="TIGR01934">
    <property type="entry name" value="MenG_MenH_UbiE"/>
    <property type="match status" value="1"/>
</dbReference>
<dbReference type="Gene3D" id="3.40.50.150">
    <property type="entry name" value="Vaccinia Virus protein VP39"/>
    <property type="match status" value="1"/>
</dbReference>
<dbReference type="HAMAP" id="MF_01813">
    <property type="entry name" value="MenG_UbiE_methyltr"/>
    <property type="match status" value="1"/>
</dbReference>
<dbReference type="PANTHER" id="PTHR43591:SF24">
    <property type="entry name" value="2-METHOXY-6-POLYPRENYL-1,4-BENZOQUINOL METHYLASE, MITOCHONDRIAL"/>
    <property type="match status" value="1"/>
</dbReference>
<dbReference type="RefSeq" id="WP_124397118.1">
    <property type="nucleotide sequence ID" value="NZ_BHZE01000003.1"/>
</dbReference>
<reference evidence="6 7" key="1">
    <citation type="submission" date="2018-11" db="EMBL/GenBank/DDBJ databases">
        <title>Schleiferia aggregans sp. nov., a moderately thermophilic heterotrophic bacterium isolated from microbial mats at a terrestrial hot spring.</title>
        <authorList>
            <person name="Iino T."/>
            <person name="Ohkuma M."/>
            <person name="Haruta S."/>
        </authorList>
    </citation>
    <scope>NUCLEOTIDE SEQUENCE [LARGE SCALE GENOMIC DNA]</scope>
    <source>
        <strain evidence="6 7">LA</strain>
    </source>
</reference>
<evidence type="ECO:0000313" key="7">
    <source>
        <dbReference type="Proteomes" id="UP000286715"/>
    </source>
</evidence>
<sequence length="240" mass="26883">MEVKPYSDKAGSKKEQVAEMFDNISPKYDFLNHTLSLGIDRGWRKKLLRLASKAKPKIILDVATGTGDLAIALAELNPEHIIGVDISEGMLSYGHKKIEKKGLKGLITLQKGDSEALEFADNTFDAVTVAFGVRNFEHLEAGLAEMLRVTKPGGKIYILEFSQPEGFPFAQLYKFYFKNILPLVGRWVSKDSRAYSYLPDSVEAFPFGEAFANILKKLGYKNIRLHRLTFGVATIYEAEK</sequence>
<proteinExistence type="inferred from homology"/>
<dbReference type="Pfam" id="PF01209">
    <property type="entry name" value="Ubie_methyltran"/>
    <property type="match status" value="1"/>
</dbReference>
<comment type="catalytic activity">
    <reaction evidence="5">
        <text>a 2-demethylmenaquinol + S-adenosyl-L-methionine = a menaquinol + S-adenosyl-L-homocysteine + H(+)</text>
        <dbReference type="Rhea" id="RHEA:42640"/>
        <dbReference type="Rhea" id="RHEA-COMP:9539"/>
        <dbReference type="Rhea" id="RHEA-COMP:9563"/>
        <dbReference type="ChEBI" id="CHEBI:15378"/>
        <dbReference type="ChEBI" id="CHEBI:18151"/>
        <dbReference type="ChEBI" id="CHEBI:55437"/>
        <dbReference type="ChEBI" id="CHEBI:57856"/>
        <dbReference type="ChEBI" id="CHEBI:59789"/>
        <dbReference type="EC" id="2.1.1.163"/>
    </reaction>
</comment>
<name>A0A401XJ57_9FLAO</name>
<comment type="pathway">
    <text evidence="5">Quinol/quinone metabolism; menaquinone biosynthesis; menaquinol from 1,4-dihydroxy-2-naphthoate: step 2/2.</text>
</comment>
<dbReference type="GO" id="GO:0043770">
    <property type="term" value="F:demethylmenaquinone methyltransferase activity"/>
    <property type="evidence" value="ECO:0007669"/>
    <property type="project" value="UniProtKB-UniRule"/>
</dbReference>
<evidence type="ECO:0000256" key="5">
    <source>
        <dbReference type="HAMAP-Rule" id="MF_01813"/>
    </source>
</evidence>
<feature type="binding site" evidence="5">
    <location>
        <position position="85"/>
    </location>
    <ligand>
        <name>S-adenosyl-L-methionine</name>
        <dbReference type="ChEBI" id="CHEBI:59789"/>
    </ligand>
</feature>
<dbReference type="Proteomes" id="UP000286715">
    <property type="component" value="Unassembled WGS sequence"/>
</dbReference>
<feature type="binding site" evidence="5">
    <location>
        <begin position="113"/>
        <end position="114"/>
    </location>
    <ligand>
        <name>S-adenosyl-L-methionine</name>
        <dbReference type="ChEBI" id="CHEBI:59789"/>
    </ligand>
</feature>
<dbReference type="NCBIfam" id="NF001244">
    <property type="entry name" value="PRK00216.1-5"/>
    <property type="match status" value="1"/>
</dbReference>
<dbReference type="PROSITE" id="PS01184">
    <property type="entry name" value="UBIE_2"/>
    <property type="match status" value="1"/>
</dbReference>
<gene>
    <name evidence="5 6" type="primary">menG</name>
    <name evidence="6" type="ORF">JCM31826_05470</name>
</gene>
<dbReference type="EMBL" id="BHZE01000003">
    <property type="protein sequence ID" value="GCD77065.1"/>
    <property type="molecule type" value="Genomic_DNA"/>
</dbReference>
<evidence type="ECO:0000256" key="4">
    <source>
        <dbReference type="ARBA" id="ARBA00022691"/>
    </source>
</evidence>
<dbReference type="PANTHER" id="PTHR43591">
    <property type="entry name" value="METHYLTRANSFERASE"/>
    <property type="match status" value="1"/>
</dbReference>
<dbReference type="GO" id="GO:0032259">
    <property type="term" value="P:methylation"/>
    <property type="evidence" value="ECO:0007669"/>
    <property type="project" value="UniProtKB-KW"/>
</dbReference>
<accession>A0A401XJ57</accession>
<dbReference type="PROSITE" id="PS51608">
    <property type="entry name" value="SAM_MT_UBIE"/>
    <property type="match status" value="1"/>
</dbReference>
<dbReference type="InterPro" id="IPR023576">
    <property type="entry name" value="UbiE/COQ5_MeTrFase_CS"/>
</dbReference>
<comment type="function">
    <text evidence="5">Methyltransferase required for the conversion of demethylmenaquinol (DMKH2) to menaquinol (MKH2).</text>
</comment>
<keyword evidence="1 5" id="KW-0474">Menaquinone biosynthesis</keyword>